<protein>
    <submittedName>
        <fullName evidence="1">2'-5' RNA ligase family protein</fullName>
    </submittedName>
</protein>
<dbReference type="Gene3D" id="3.90.1140.10">
    <property type="entry name" value="Cyclic phosphodiesterase"/>
    <property type="match status" value="1"/>
</dbReference>
<dbReference type="Pfam" id="PF13563">
    <property type="entry name" value="2_5_RNA_ligase2"/>
    <property type="match status" value="1"/>
</dbReference>
<name>A0ABU3WQV5_9NOCA</name>
<organism evidence="1 2">
    <name type="scientific">Rhodococcus zopfii</name>
    <dbReference type="NCBI Taxonomy" id="43772"/>
    <lineage>
        <taxon>Bacteria</taxon>
        <taxon>Bacillati</taxon>
        <taxon>Actinomycetota</taxon>
        <taxon>Actinomycetes</taxon>
        <taxon>Mycobacteriales</taxon>
        <taxon>Nocardiaceae</taxon>
        <taxon>Rhodococcus</taxon>
    </lineage>
</organism>
<dbReference type="SUPFAM" id="SSF55144">
    <property type="entry name" value="LigT-like"/>
    <property type="match status" value="1"/>
</dbReference>
<dbReference type="RefSeq" id="WP_072809856.1">
    <property type="nucleotide sequence ID" value="NZ_JAHWLX010000086.1"/>
</dbReference>
<dbReference type="EMBL" id="WBMO01000001">
    <property type="protein sequence ID" value="MDV2476360.1"/>
    <property type="molecule type" value="Genomic_DNA"/>
</dbReference>
<keyword evidence="1" id="KW-0436">Ligase</keyword>
<keyword evidence="2" id="KW-1185">Reference proteome</keyword>
<dbReference type="InterPro" id="IPR009097">
    <property type="entry name" value="Cyclic_Pdiesterase"/>
</dbReference>
<gene>
    <name evidence="1" type="ORF">F8M49_15350</name>
</gene>
<dbReference type="PANTHER" id="PTHR36039:SF2">
    <property type="entry name" value="RNA LIGASE_CYCLIC NUCLEOTIDE PHOSPHODIESTERASE FAMILY PROTEIN"/>
    <property type="match status" value="1"/>
</dbReference>
<evidence type="ECO:0000313" key="1">
    <source>
        <dbReference type="EMBL" id="MDV2476360.1"/>
    </source>
</evidence>
<dbReference type="GO" id="GO:0016874">
    <property type="term" value="F:ligase activity"/>
    <property type="evidence" value="ECO:0007669"/>
    <property type="project" value="UniProtKB-KW"/>
</dbReference>
<accession>A0ABU3WQV5</accession>
<reference evidence="1 2" key="1">
    <citation type="submission" date="2019-10" db="EMBL/GenBank/DDBJ databases">
        <title>Draft Genome Assembly of Rhodococcus zopfii DSM44189.</title>
        <authorList>
            <person name="Sutton J.M."/>
            <person name="Akob D.M."/>
            <person name="Bushman T.J."/>
        </authorList>
    </citation>
    <scope>NUCLEOTIDE SEQUENCE [LARGE SCALE GENOMIC DNA]</scope>
    <source>
        <strain evidence="1 2">DSM 44189</strain>
    </source>
</reference>
<comment type="caution">
    <text evidence="1">The sequence shown here is derived from an EMBL/GenBank/DDBJ whole genome shotgun (WGS) entry which is preliminary data.</text>
</comment>
<proteinExistence type="predicted"/>
<evidence type="ECO:0000313" key="2">
    <source>
        <dbReference type="Proteomes" id="UP001275440"/>
    </source>
</evidence>
<dbReference type="Proteomes" id="UP001275440">
    <property type="component" value="Unassembled WGS sequence"/>
</dbReference>
<dbReference type="PANTHER" id="PTHR36039">
    <property type="match status" value="1"/>
</dbReference>
<sequence length="174" mass="19326">MALAVCLLFDADTEHALRRLWHRLENLDVPTLLTHTHRRHVPHVSYAVLRTFVVDEVADAVEQLPDGGPMVLHLDALGSFRRGRIWLAPAPTEDLLRRQHRVVEAVVATGADLHRNYRPGAWTPHCTLSPRTRLVDLPRLAAAIYDVLPVDAVVDAAALVDSTTGERLALRGIP</sequence>